<evidence type="ECO:0000256" key="4">
    <source>
        <dbReference type="ARBA" id="ARBA00004406"/>
    </source>
</evidence>
<reference evidence="17" key="2">
    <citation type="submission" date="2025-08" db="UniProtKB">
        <authorList>
            <consortium name="RefSeq"/>
        </authorList>
    </citation>
    <scope>IDENTIFICATION</scope>
    <source>
        <tissue evidence="17">Adult</tissue>
    </source>
</reference>
<evidence type="ECO:0000256" key="10">
    <source>
        <dbReference type="ARBA" id="ARBA00023002"/>
    </source>
</evidence>
<evidence type="ECO:0000256" key="14">
    <source>
        <dbReference type="RuleBase" id="RU000461"/>
    </source>
</evidence>
<reference evidence="16" key="1">
    <citation type="submission" date="2025-05" db="UniProtKB">
        <authorList>
            <consortium name="RefSeq"/>
        </authorList>
    </citation>
    <scope>NUCLEOTIDE SEQUENCE [LARGE SCALE GENOMIC DNA]</scope>
</reference>
<dbReference type="PROSITE" id="PS00086">
    <property type="entry name" value="CYTOCHROME_P450"/>
    <property type="match status" value="1"/>
</dbReference>
<evidence type="ECO:0000256" key="9">
    <source>
        <dbReference type="ARBA" id="ARBA00022848"/>
    </source>
</evidence>
<keyword evidence="10 14" id="KW-0560">Oxidoreductase</keyword>
<keyword evidence="11 14" id="KW-0408">Iron</keyword>
<dbReference type="RefSeq" id="XP_049303846.1">
    <property type="nucleotide sequence ID" value="XM_049447889.1"/>
</dbReference>
<evidence type="ECO:0000256" key="12">
    <source>
        <dbReference type="ARBA" id="ARBA00023033"/>
    </source>
</evidence>
<dbReference type="InterPro" id="IPR002403">
    <property type="entry name" value="Cyt_P450_E_grp-IV"/>
</dbReference>
<comment type="cofactor">
    <cofactor evidence="1">
        <name>heme</name>
        <dbReference type="ChEBI" id="CHEBI:30413"/>
    </cofactor>
</comment>
<dbReference type="Gene3D" id="1.10.630.10">
    <property type="entry name" value="Cytochrome P450"/>
    <property type="match status" value="1"/>
</dbReference>
<dbReference type="SUPFAM" id="SSF48264">
    <property type="entry name" value="Cytochrome P450"/>
    <property type="match status" value="1"/>
</dbReference>
<dbReference type="PRINTS" id="PR00465">
    <property type="entry name" value="EP450IV"/>
</dbReference>
<comment type="subcellular location">
    <subcellularLocation>
        <location evidence="4">Endoplasmic reticulum membrane</location>
        <topology evidence="4">Peripheral membrane protein</topology>
    </subcellularLocation>
    <subcellularLocation>
        <location evidence="3">Microsome membrane</location>
        <topology evidence="3">Peripheral membrane protein</topology>
    </subcellularLocation>
</comment>
<feature type="transmembrane region" description="Helical" evidence="15">
    <location>
        <begin position="6"/>
        <end position="26"/>
    </location>
</feature>
<comment type="function">
    <text evidence="2">May be involved in the metabolism of insect hormones and in the breakdown of synthetic insecticides.</text>
</comment>
<dbReference type="GeneID" id="125776307"/>
<evidence type="ECO:0000256" key="1">
    <source>
        <dbReference type="ARBA" id="ARBA00001971"/>
    </source>
</evidence>
<evidence type="ECO:0000256" key="3">
    <source>
        <dbReference type="ARBA" id="ARBA00004174"/>
    </source>
</evidence>
<keyword evidence="6 14" id="KW-0349">Heme</keyword>
<gene>
    <name evidence="17" type="primary">LOC125776307</name>
</gene>
<comment type="similarity">
    <text evidence="5 14">Belongs to the cytochrome P450 family.</text>
</comment>
<keyword evidence="7 14" id="KW-0479">Metal-binding</keyword>
<evidence type="ECO:0000256" key="7">
    <source>
        <dbReference type="ARBA" id="ARBA00022723"/>
    </source>
</evidence>
<name>A0ABM3J3P2_BACDO</name>
<keyword evidence="8" id="KW-0256">Endoplasmic reticulum</keyword>
<keyword evidence="12 14" id="KW-0503">Monooxygenase</keyword>
<evidence type="ECO:0000256" key="2">
    <source>
        <dbReference type="ARBA" id="ARBA00003690"/>
    </source>
</evidence>
<proteinExistence type="inferred from homology"/>
<dbReference type="InterPro" id="IPR017972">
    <property type="entry name" value="Cyt_P450_CS"/>
</dbReference>
<evidence type="ECO:0000313" key="16">
    <source>
        <dbReference type="Proteomes" id="UP001652620"/>
    </source>
</evidence>
<dbReference type="Pfam" id="PF00067">
    <property type="entry name" value="p450"/>
    <property type="match status" value="1"/>
</dbReference>
<sequence length="498" mass="56700">MSAIIGVETLIIMVIILLLSASWRLYQRRKYYRSVTSKFPVICGIPFIGAAYHVFDVNKLFKNISNGFDIMKTLTGCMWVAATPYVLTIDTEIIKHVTTSPEFLNKAPDLYTQFHNDILNGLIVSPAKKWKISRKALNPFLAHNNVVALFPAFNQNANNVKNKLARLAGQGEQDIFTIIKDCGLQLSLFTIMGLKLEEGSEKHRETMWAFNALADHMAMDLILGWLGLGFLSRTPHYKRVVKSVRKIVRPLVEENLAKPVDSDDINDFEKDNKTLIDLALKAFRQRLFNEKDMEVECFTMIAASYETSVGAAYTCLVLLAMHPEIQERLFQEIRSVYPDGITSVEYDDLKKLPYLDMCVSEALRLVPPAAFIGRQAVYDTELCPGVILPKGTQVLLAIYVLHRRKEIWGPDAHRFNPDNFLPENVAKRHPYSYMPFSKGPRNCIAARYAQITLRIILIHTIRSLKFSTTFKYEDIILVPKVTLGFKTDPPLHIEVRTN</sequence>
<keyword evidence="9" id="KW-0492">Microsome</keyword>
<evidence type="ECO:0000256" key="6">
    <source>
        <dbReference type="ARBA" id="ARBA00022617"/>
    </source>
</evidence>
<dbReference type="InterPro" id="IPR050196">
    <property type="entry name" value="Cytochrome_P450_Monoox"/>
</dbReference>
<dbReference type="InterPro" id="IPR036396">
    <property type="entry name" value="Cyt_P450_sf"/>
</dbReference>
<dbReference type="Proteomes" id="UP001652620">
    <property type="component" value="Chromosome 2"/>
</dbReference>
<evidence type="ECO:0000313" key="17">
    <source>
        <dbReference type="RefSeq" id="XP_049303846.1"/>
    </source>
</evidence>
<feature type="transmembrane region" description="Helical" evidence="15">
    <location>
        <begin position="38"/>
        <end position="55"/>
    </location>
</feature>
<keyword evidence="15" id="KW-0812">Transmembrane</keyword>
<dbReference type="PANTHER" id="PTHR24291">
    <property type="entry name" value="CYTOCHROME P450 FAMILY 4"/>
    <property type="match status" value="1"/>
</dbReference>
<keyword evidence="15" id="KW-1133">Transmembrane helix</keyword>
<keyword evidence="13 15" id="KW-0472">Membrane</keyword>
<protein>
    <submittedName>
        <fullName evidence="17">Probable cytochrome P450 313a4</fullName>
    </submittedName>
</protein>
<dbReference type="PANTHER" id="PTHR24291:SF189">
    <property type="entry name" value="CYTOCHROME P450 4C3-RELATED"/>
    <property type="match status" value="1"/>
</dbReference>
<evidence type="ECO:0000256" key="11">
    <source>
        <dbReference type="ARBA" id="ARBA00023004"/>
    </source>
</evidence>
<keyword evidence="16" id="KW-1185">Reference proteome</keyword>
<dbReference type="InterPro" id="IPR001128">
    <property type="entry name" value="Cyt_P450"/>
</dbReference>
<evidence type="ECO:0000256" key="15">
    <source>
        <dbReference type="SAM" id="Phobius"/>
    </source>
</evidence>
<accession>A0ABM3J3P2</accession>
<evidence type="ECO:0000256" key="8">
    <source>
        <dbReference type="ARBA" id="ARBA00022824"/>
    </source>
</evidence>
<evidence type="ECO:0000256" key="5">
    <source>
        <dbReference type="ARBA" id="ARBA00010617"/>
    </source>
</evidence>
<organism evidence="16 17">
    <name type="scientific">Bactrocera dorsalis</name>
    <name type="common">Oriental fruit fly</name>
    <name type="synonym">Dacus dorsalis</name>
    <dbReference type="NCBI Taxonomy" id="27457"/>
    <lineage>
        <taxon>Eukaryota</taxon>
        <taxon>Metazoa</taxon>
        <taxon>Ecdysozoa</taxon>
        <taxon>Arthropoda</taxon>
        <taxon>Hexapoda</taxon>
        <taxon>Insecta</taxon>
        <taxon>Pterygota</taxon>
        <taxon>Neoptera</taxon>
        <taxon>Endopterygota</taxon>
        <taxon>Diptera</taxon>
        <taxon>Brachycera</taxon>
        <taxon>Muscomorpha</taxon>
        <taxon>Tephritoidea</taxon>
        <taxon>Tephritidae</taxon>
        <taxon>Bactrocera</taxon>
        <taxon>Bactrocera</taxon>
    </lineage>
</organism>
<evidence type="ECO:0000256" key="13">
    <source>
        <dbReference type="ARBA" id="ARBA00023136"/>
    </source>
</evidence>